<dbReference type="InterPro" id="IPR010384">
    <property type="entry name" value="MtfA_fam"/>
</dbReference>
<dbReference type="PANTHER" id="PTHR30164:SF2">
    <property type="entry name" value="PROTEIN MTFA"/>
    <property type="match status" value="1"/>
</dbReference>
<dbReference type="EMBL" id="JACWMY010000009">
    <property type="protein sequence ID" value="MBD1365536.1"/>
    <property type="molecule type" value="Genomic_DNA"/>
</dbReference>
<dbReference type="PANTHER" id="PTHR30164">
    <property type="entry name" value="MTFA PEPTIDASE"/>
    <property type="match status" value="1"/>
</dbReference>
<dbReference type="Proteomes" id="UP000606600">
    <property type="component" value="Unassembled WGS sequence"/>
</dbReference>
<dbReference type="RefSeq" id="WP_191190204.1">
    <property type="nucleotide sequence ID" value="NZ_JACWMY010000009.1"/>
</dbReference>
<dbReference type="InterPro" id="IPR042252">
    <property type="entry name" value="MtfA_N"/>
</dbReference>
<dbReference type="InterPro" id="IPR024079">
    <property type="entry name" value="MetalloPept_cat_dom_sf"/>
</dbReference>
<gene>
    <name evidence="1" type="ORF">IDJ77_17100</name>
</gene>
<evidence type="ECO:0000313" key="1">
    <source>
        <dbReference type="EMBL" id="MBD1365536.1"/>
    </source>
</evidence>
<dbReference type="Gene3D" id="1.10.472.150">
    <property type="entry name" value="Glucose-regulated metallo-peptidase M90, N-terminal domain"/>
    <property type="match status" value="1"/>
</dbReference>
<organism evidence="1 2">
    <name type="scientific">Mucilaginibacter pankratovii</name>
    <dbReference type="NCBI Taxonomy" id="2772110"/>
    <lineage>
        <taxon>Bacteria</taxon>
        <taxon>Pseudomonadati</taxon>
        <taxon>Bacteroidota</taxon>
        <taxon>Sphingobacteriia</taxon>
        <taxon>Sphingobacteriales</taxon>
        <taxon>Sphingobacteriaceae</taxon>
        <taxon>Mucilaginibacter</taxon>
    </lineage>
</organism>
<protein>
    <submittedName>
        <fullName evidence="1">Zinc-dependent peptidase</fullName>
    </submittedName>
</protein>
<dbReference type="SUPFAM" id="SSF55486">
    <property type="entry name" value="Metalloproteases ('zincins'), catalytic domain"/>
    <property type="match status" value="1"/>
</dbReference>
<dbReference type="CDD" id="cd20169">
    <property type="entry name" value="Peptidase_M90_mtfA"/>
    <property type="match status" value="1"/>
</dbReference>
<dbReference type="Gene3D" id="3.40.390.10">
    <property type="entry name" value="Collagenase (Catalytic Domain)"/>
    <property type="match status" value="1"/>
</dbReference>
<accession>A0ABR7WTA5</accession>
<keyword evidence="2" id="KW-1185">Reference proteome</keyword>
<name>A0ABR7WTA5_9SPHI</name>
<dbReference type="Pfam" id="PF06167">
    <property type="entry name" value="Peptidase_M90"/>
    <property type="match status" value="1"/>
</dbReference>
<comment type="caution">
    <text evidence="1">The sequence shown here is derived from an EMBL/GenBank/DDBJ whole genome shotgun (WGS) entry which is preliminary data.</text>
</comment>
<evidence type="ECO:0000313" key="2">
    <source>
        <dbReference type="Proteomes" id="UP000606600"/>
    </source>
</evidence>
<proteinExistence type="predicted"/>
<sequence length="262" mass="29782">MLITIIILLVLVGFFSVKKSVKNQVTNSKDFTPAQKDLLVQHIRYYSQLSDEDKGHFEDKIAQFLNDVRIEGVGLELTDTDRIMVAASAVIPIFGFKDWTYRNITNVLLYPDTFNKDFEFEGNEGEGRNIMGMVGSGYMNGQMILSRAALTEGFSKNSGKENTGIHEFVHLLDKADGATDGIPEGFLEHEYVEPWVKMMHQEIFKINKGRSDIDIYAATNEAEFFAVVSEYFFSKPDQFQTRHPELYDMLSKAFGQDPSTKQ</sequence>
<reference evidence="1 2" key="1">
    <citation type="submission" date="2020-09" db="EMBL/GenBank/DDBJ databases">
        <title>Novel species of Mucilaginibacter isolated from a glacier on the Tibetan Plateau.</title>
        <authorList>
            <person name="Liu Q."/>
            <person name="Xin Y.-H."/>
        </authorList>
    </citation>
    <scope>NUCLEOTIDE SEQUENCE [LARGE SCALE GENOMIC DNA]</scope>
    <source>
        <strain evidence="1 2">ZT4R22</strain>
    </source>
</reference>